<dbReference type="InterPro" id="IPR036047">
    <property type="entry name" value="F-box-like_dom_sf"/>
</dbReference>
<feature type="domain" description="F-box" evidence="8">
    <location>
        <begin position="538"/>
        <end position="592"/>
    </location>
</feature>
<keyword evidence="2 5" id="KW-0863">Zinc-finger</keyword>
<name>A0A3B3T6D6_9TELE</name>
<dbReference type="InterPro" id="IPR001810">
    <property type="entry name" value="F-box_dom"/>
</dbReference>
<evidence type="ECO:0000259" key="8">
    <source>
        <dbReference type="PROSITE" id="PS50181"/>
    </source>
</evidence>
<dbReference type="GO" id="GO:0005737">
    <property type="term" value="C:cytoplasm"/>
    <property type="evidence" value="ECO:0007669"/>
    <property type="project" value="TreeGrafter"/>
</dbReference>
<feature type="compositionally biased region" description="Basic and acidic residues" evidence="6">
    <location>
        <begin position="255"/>
        <end position="264"/>
    </location>
</feature>
<dbReference type="InterPro" id="IPR043013">
    <property type="entry name" value="Znf_TRAF_N"/>
</dbReference>
<dbReference type="AlphaFoldDB" id="A0A3B3T6D6"/>
<protein>
    <submittedName>
        <fullName evidence="9">F-box protein 40, tandem duplicate 1</fullName>
    </submittedName>
</protein>
<evidence type="ECO:0000256" key="6">
    <source>
        <dbReference type="SAM" id="MobiDB-lite"/>
    </source>
</evidence>
<dbReference type="PANTHER" id="PTHR15933:SF21">
    <property type="entry name" value="F-BOX ONLY PROTEIN 40"/>
    <property type="match status" value="1"/>
</dbReference>
<feature type="region of interest" description="Disordered" evidence="6">
    <location>
        <begin position="228"/>
        <end position="284"/>
    </location>
</feature>
<dbReference type="InterPro" id="IPR031890">
    <property type="entry name" value="Fbxo30/Fbxo40"/>
</dbReference>
<evidence type="ECO:0000313" key="10">
    <source>
        <dbReference type="Proteomes" id="UP000261540"/>
    </source>
</evidence>
<dbReference type="Gene3D" id="3.30.40.150">
    <property type="entry name" value="TRAF-like zinc-finger, N-terminal subdomain"/>
    <property type="match status" value="1"/>
</dbReference>
<dbReference type="KEGG" id="pki:111838024"/>
<evidence type="ECO:0000256" key="1">
    <source>
        <dbReference type="ARBA" id="ARBA00022723"/>
    </source>
</evidence>
<keyword evidence="3" id="KW-0833">Ubl conjugation pathway</keyword>
<dbReference type="PANTHER" id="PTHR15933">
    <property type="entry name" value="PROTEIN CBG16327"/>
    <property type="match status" value="1"/>
</dbReference>
<evidence type="ECO:0000256" key="2">
    <source>
        <dbReference type="ARBA" id="ARBA00022771"/>
    </source>
</evidence>
<evidence type="ECO:0000256" key="5">
    <source>
        <dbReference type="PROSITE-ProRule" id="PRU00207"/>
    </source>
</evidence>
<dbReference type="GO" id="GO:0061630">
    <property type="term" value="F:ubiquitin protein ligase activity"/>
    <property type="evidence" value="ECO:0007669"/>
    <property type="project" value="InterPro"/>
</dbReference>
<keyword evidence="10" id="KW-1185">Reference proteome</keyword>
<evidence type="ECO:0000259" key="7">
    <source>
        <dbReference type="PROSITE" id="PS50145"/>
    </source>
</evidence>
<dbReference type="SUPFAM" id="SSF49599">
    <property type="entry name" value="TRAF domain-like"/>
    <property type="match status" value="1"/>
</dbReference>
<sequence>MGRNRTVSVKQHQHCEKCFNRYCKARVEVSVSCLVISCRLYCGAVFHMCKDEEHQLLCPNEVVPCLNAEFGCPFTMCRYKLGDHLKECPSSIVNCSMDWNRWPAEEAELVLYDNMLNEPYSDKQLDLSLALRDQKHLFSSLKMKSLFAELVEVTKEETPMLEGAVGGTDFAKAEHDFKPLDDGIIEEEMEGLTQEEREALAKDTSIVDPEKFNMWEKMFSMEMSGCKQTGKVLESSEKHSEEGNLLKSGSQSRTVPEKTKKNENSTDVSNKTNDVHNDQTPRQDVNMPRLYSQALPCNPKGKSFFYGSLEPMKMKTVRTFKVPTSFRAKHGRIRNPAVTKKDNKCVDTSDLGVSLGDLPKWDEIQATLLCCLEKELRGHLVSNAASTDALLCDSGTQTYDFLSAPFKKNASLADVTAARTLKLHLQIHSESVTNRHNKASSAFTFLCGHYFRRDEFSSHFKNVHADIQSCLNGWFEERCPLAYLGCTYSQTRFQPSTQRATVSYNEELSTFTLKPDVCTAHLEGATAIRTERKQARNLDAFSRLPFEVLVHIATFLDSFTLSQLALVSHHMRDVCATLLPERGMVSLKWEKKTYSHGGSCWKCKKKVWQFSSLFSRVDSWSFRCTPSMAEHLKLCPFYQAERKSDPVALVSMGYDKNEEAKHQTLVSLLGSKAKVRKHKC</sequence>
<reference evidence="9" key="2">
    <citation type="submission" date="2025-09" db="UniProtKB">
        <authorList>
            <consortium name="Ensembl"/>
        </authorList>
    </citation>
    <scope>IDENTIFICATION</scope>
</reference>
<dbReference type="SUPFAM" id="SSF81383">
    <property type="entry name" value="F-box domain"/>
    <property type="match status" value="1"/>
</dbReference>
<feature type="zinc finger region" description="TRAF-type" evidence="5">
    <location>
        <begin position="54"/>
        <end position="96"/>
    </location>
</feature>
<dbReference type="OrthoDB" id="5918172at2759"/>
<reference evidence="9" key="1">
    <citation type="submission" date="2025-08" db="UniProtKB">
        <authorList>
            <consortium name="Ensembl"/>
        </authorList>
    </citation>
    <scope>IDENTIFICATION</scope>
</reference>
<dbReference type="STRING" id="1676925.ENSPKIP00000037876"/>
<dbReference type="PROSITE" id="PS50181">
    <property type="entry name" value="FBOX"/>
    <property type="match status" value="1"/>
</dbReference>
<evidence type="ECO:0000256" key="4">
    <source>
        <dbReference type="ARBA" id="ARBA00022833"/>
    </source>
</evidence>
<keyword evidence="1 5" id="KW-0479">Metal-binding</keyword>
<organism evidence="9 10">
    <name type="scientific">Paramormyrops kingsleyae</name>
    <dbReference type="NCBI Taxonomy" id="1676925"/>
    <lineage>
        <taxon>Eukaryota</taxon>
        <taxon>Metazoa</taxon>
        <taxon>Chordata</taxon>
        <taxon>Craniata</taxon>
        <taxon>Vertebrata</taxon>
        <taxon>Euteleostomi</taxon>
        <taxon>Actinopterygii</taxon>
        <taxon>Neopterygii</taxon>
        <taxon>Teleostei</taxon>
        <taxon>Osteoglossocephala</taxon>
        <taxon>Osteoglossomorpha</taxon>
        <taxon>Osteoglossiformes</taxon>
        <taxon>Mormyridae</taxon>
        <taxon>Paramormyrops</taxon>
    </lineage>
</organism>
<feature type="domain" description="TRAF-type" evidence="7">
    <location>
        <begin position="54"/>
        <end position="96"/>
    </location>
</feature>
<dbReference type="Ensembl" id="ENSPKIT00000018857.1">
    <property type="protein sequence ID" value="ENSPKIP00000037876.1"/>
    <property type="gene ID" value="ENSPKIG00000015900.1"/>
</dbReference>
<dbReference type="Pfam" id="PF15965">
    <property type="entry name" value="zf-TRAF_2"/>
    <property type="match status" value="1"/>
</dbReference>
<accession>A0A3B3T6D6</accession>
<dbReference type="Pfam" id="PF15966">
    <property type="entry name" value="F-box_4"/>
    <property type="match status" value="1"/>
</dbReference>
<dbReference type="PROSITE" id="PS50145">
    <property type="entry name" value="ZF_TRAF"/>
    <property type="match status" value="1"/>
</dbReference>
<evidence type="ECO:0000256" key="3">
    <source>
        <dbReference type="ARBA" id="ARBA00022786"/>
    </source>
</evidence>
<keyword evidence="4 5" id="KW-0862">Zinc</keyword>
<dbReference type="InterPro" id="IPR001293">
    <property type="entry name" value="Znf_TRAF"/>
</dbReference>
<dbReference type="Gene3D" id="1.20.1280.50">
    <property type="match status" value="1"/>
</dbReference>
<dbReference type="GeneTree" id="ENSGT00950000183204"/>
<dbReference type="Proteomes" id="UP000261540">
    <property type="component" value="Unplaced"/>
</dbReference>
<evidence type="ECO:0000313" key="9">
    <source>
        <dbReference type="Ensembl" id="ENSPKIP00000037876.1"/>
    </source>
</evidence>
<dbReference type="GO" id="GO:0008270">
    <property type="term" value="F:zinc ion binding"/>
    <property type="evidence" value="ECO:0007669"/>
    <property type="project" value="UniProtKB-KW"/>
</dbReference>
<proteinExistence type="predicted"/>
<feature type="compositionally biased region" description="Basic and acidic residues" evidence="6">
    <location>
        <begin position="234"/>
        <end position="244"/>
    </location>
</feature>